<organism evidence="1 2">
    <name type="scientific">Paspalum notatum var. saurae</name>
    <dbReference type="NCBI Taxonomy" id="547442"/>
    <lineage>
        <taxon>Eukaryota</taxon>
        <taxon>Viridiplantae</taxon>
        <taxon>Streptophyta</taxon>
        <taxon>Embryophyta</taxon>
        <taxon>Tracheophyta</taxon>
        <taxon>Spermatophyta</taxon>
        <taxon>Magnoliopsida</taxon>
        <taxon>Liliopsida</taxon>
        <taxon>Poales</taxon>
        <taxon>Poaceae</taxon>
        <taxon>PACMAD clade</taxon>
        <taxon>Panicoideae</taxon>
        <taxon>Andropogonodae</taxon>
        <taxon>Paspaleae</taxon>
        <taxon>Paspalinae</taxon>
        <taxon>Paspalum</taxon>
    </lineage>
</organism>
<reference evidence="1 2" key="1">
    <citation type="submission" date="2024-02" db="EMBL/GenBank/DDBJ databases">
        <title>High-quality chromosome-scale genome assembly of Pensacola bahiagrass (Paspalum notatum Flugge var. saurae).</title>
        <authorList>
            <person name="Vega J.M."/>
            <person name="Podio M."/>
            <person name="Orjuela J."/>
            <person name="Siena L.A."/>
            <person name="Pessino S.C."/>
            <person name="Combes M.C."/>
            <person name="Mariac C."/>
            <person name="Albertini E."/>
            <person name="Pupilli F."/>
            <person name="Ortiz J.P.A."/>
            <person name="Leblanc O."/>
        </authorList>
    </citation>
    <scope>NUCLEOTIDE SEQUENCE [LARGE SCALE GENOMIC DNA]</scope>
    <source>
        <strain evidence="1">R1</strain>
        <tissue evidence="1">Leaf</tissue>
    </source>
</reference>
<protein>
    <submittedName>
        <fullName evidence="1">Uncharacterized protein</fullName>
    </submittedName>
</protein>
<dbReference type="Proteomes" id="UP001341281">
    <property type="component" value="Chromosome 06"/>
</dbReference>
<keyword evidence="2" id="KW-1185">Reference proteome</keyword>
<proteinExistence type="predicted"/>
<dbReference type="PANTHER" id="PTHR33157:SF14">
    <property type="entry name" value="AUTONOMOUS TRANSPOSABLE ELEMENT EN-1 MOSAIC PROTEIN"/>
    <property type="match status" value="1"/>
</dbReference>
<evidence type="ECO:0000313" key="2">
    <source>
        <dbReference type="Proteomes" id="UP001341281"/>
    </source>
</evidence>
<evidence type="ECO:0000313" key="1">
    <source>
        <dbReference type="EMBL" id="WVZ80871.1"/>
    </source>
</evidence>
<gene>
    <name evidence="1" type="ORF">U9M48_028312</name>
</gene>
<accession>A0AAQ3X0W1</accession>
<name>A0AAQ3X0W1_PASNO</name>
<dbReference type="PANTHER" id="PTHR33157">
    <property type="entry name" value="AUTONOMOUS TRANSPOSABLE ELEMENT EN-1 MOSAIC PROTEIN-RELATED"/>
    <property type="match status" value="1"/>
</dbReference>
<dbReference type="InterPro" id="IPR039266">
    <property type="entry name" value="EN-1/SPM"/>
</dbReference>
<dbReference type="EMBL" id="CP144750">
    <property type="protein sequence ID" value="WVZ80871.1"/>
    <property type="molecule type" value="Genomic_DNA"/>
</dbReference>
<sequence>MCSQEAESEISQSFMDVYIRGHRGPNPNNTDVLCSQATKDILDRFGQEMVKRHGEGVNWMQQPIDVDALYHSGEGRRHGRLAFGTGVVDYNHSMSRVGSSSTSTDFSTVQG</sequence>
<dbReference type="GO" id="GO:0032196">
    <property type="term" value="P:transposition"/>
    <property type="evidence" value="ECO:0007669"/>
    <property type="project" value="InterPro"/>
</dbReference>
<dbReference type="AlphaFoldDB" id="A0AAQ3X0W1"/>